<proteinExistence type="inferred from homology"/>
<evidence type="ECO:0000256" key="2">
    <source>
        <dbReference type="ARBA" id="ARBA00006676"/>
    </source>
</evidence>
<evidence type="ECO:0000259" key="7">
    <source>
        <dbReference type="Pfam" id="PF00962"/>
    </source>
</evidence>
<evidence type="ECO:0000256" key="5">
    <source>
        <dbReference type="ARBA" id="ARBA00022801"/>
    </source>
</evidence>
<dbReference type="GO" id="GO:0043103">
    <property type="term" value="P:hypoxanthine salvage"/>
    <property type="evidence" value="ECO:0007669"/>
    <property type="project" value="TreeGrafter"/>
</dbReference>
<keyword evidence="4" id="KW-0479">Metal-binding</keyword>
<dbReference type="PANTHER" id="PTHR11409:SF43">
    <property type="entry name" value="ADENOSINE DEAMINASE"/>
    <property type="match status" value="1"/>
</dbReference>
<dbReference type="Pfam" id="PF00962">
    <property type="entry name" value="A_deaminase"/>
    <property type="match status" value="2"/>
</dbReference>
<dbReference type="GO" id="GO:0005829">
    <property type="term" value="C:cytosol"/>
    <property type="evidence" value="ECO:0007669"/>
    <property type="project" value="TreeGrafter"/>
</dbReference>
<dbReference type="GO" id="GO:0046103">
    <property type="term" value="P:inosine biosynthetic process"/>
    <property type="evidence" value="ECO:0007669"/>
    <property type="project" value="TreeGrafter"/>
</dbReference>
<dbReference type="EC" id="3.5.4.4" evidence="3"/>
<dbReference type="EMBL" id="JAVFKY010000003">
    <property type="protein sequence ID" value="KAK5578407.1"/>
    <property type="molecule type" value="Genomic_DNA"/>
</dbReference>
<dbReference type="GO" id="GO:0046872">
    <property type="term" value="F:metal ion binding"/>
    <property type="evidence" value="ECO:0007669"/>
    <property type="project" value="UniProtKB-KW"/>
</dbReference>
<dbReference type="InterPro" id="IPR032466">
    <property type="entry name" value="Metal_Hydrolase"/>
</dbReference>
<protein>
    <recommendedName>
        <fullName evidence="3">adenosine deaminase</fullName>
        <ecNumber evidence="3">3.5.4.4</ecNumber>
    </recommendedName>
</protein>
<dbReference type="FunFam" id="3.20.20.140:FF:000091">
    <property type="entry name" value="Probable adenosine deaminase"/>
    <property type="match status" value="2"/>
</dbReference>
<feature type="domain" description="Adenosine deaminase" evidence="7">
    <location>
        <begin position="18"/>
        <end position="338"/>
    </location>
</feature>
<comment type="cofactor">
    <cofactor evidence="1">
        <name>Zn(2+)</name>
        <dbReference type="ChEBI" id="CHEBI:29105"/>
    </cofactor>
</comment>
<comment type="caution">
    <text evidence="8">The sequence shown here is derived from an EMBL/GenBank/DDBJ whole genome shotgun (WGS) entry which is preliminary data.</text>
</comment>
<dbReference type="Proteomes" id="UP001344447">
    <property type="component" value="Unassembled WGS sequence"/>
</dbReference>
<evidence type="ECO:0000313" key="9">
    <source>
        <dbReference type="Proteomes" id="UP001344447"/>
    </source>
</evidence>
<evidence type="ECO:0000256" key="3">
    <source>
        <dbReference type="ARBA" id="ARBA00012784"/>
    </source>
</evidence>
<accession>A0AAN7YWC5</accession>
<evidence type="ECO:0000313" key="8">
    <source>
        <dbReference type="EMBL" id="KAK5578407.1"/>
    </source>
</evidence>
<dbReference type="NCBIfam" id="TIGR01430">
    <property type="entry name" value="aden_deam"/>
    <property type="match status" value="1"/>
</dbReference>
<name>A0AAN7YWC5_9MYCE</name>
<keyword evidence="5" id="KW-0378">Hydrolase</keyword>
<keyword evidence="6" id="KW-0862">Zinc</keyword>
<gene>
    <name evidence="8" type="ORF">RB653_008078</name>
</gene>
<dbReference type="Gene3D" id="3.20.20.140">
    <property type="entry name" value="Metal-dependent hydrolases"/>
    <property type="match status" value="2"/>
</dbReference>
<dbReference type="SUPFAM" id="SSF51556">
    <property type="entry name" value="Metallo-dependent hydrolases"/>
    <property type="match status" value="2"/>
</dbReference>
<evidence type="ECO:0000256" key="6">
    <source>
        <dbReference type="ARBA" id="ARBA00022833"/>
    </source>
</evidence>
<dbReference type="InterPro" id="IPR001365">
    <property type="entry name" value="A_deaminase_dom"/>
</dbReference>
<sequence>MIENNNKEITIDIIKRLPKAELHRHLDGSIRISTLLELAKEQNVELPTYDQNELAKLIHKDENCSGLVNFLEAFQYTCSVLQQAYAITRVFYEMCEDAVEDGVTYLEIRFSPVLHTNFGLSLSEVMGAVCDGMALAELNLPIKARIIVCGLRHLDPSVSKDLAEITWRYRHKGAIAFDLAGPEDGFSSKYHKEAFSIIRNKGINCTLHSGEDSNWTSVADSIHHCGAHRIGHGIAVQQSEELLGHIVNRRIPIECCITSNYQIKAIGSASEHPIRKYFDSGAIVSLCCDNCTMSNITLSGEYKLAIDTFKFTVEEVIRLIDYSFAASFIDPPLKINIRRESFKKALKIFQSEGYDIGGVIDNKSYYFEEIGLDVELEIQNNLLNNFSLGKNVIRNYPQITLELLENLPKSDLHCRFDGGVSIEQMWSEIQLLAIDKCEISKQEFLKKLSSKHLAVYAKFKDFEEFKNLIQSPSHTPETIRLSKEIINLLLQTPDQINRAFDDIIKVSLKDKVQYLELMIRPNSHSRNGLTKEQFLTLIIENKSKWERNTAIKIGLVVFSSSTSDDPIETLDSARLAITNKNNGVIGFGIFGADPITPTESRHFSQTFSLLKENNFNLVQFAGKSDVESIISTIHYSGSTRLSGAFQSHKIPRLMSYLGNYSIPVEISLTEKLKSFTSDLSFTTPIRHLLDGNVPVVICSFRSSLYPYSRSQMLFEIVKNAKLDFKQVIRLLKNPFAHNFQSHKQRVQLVQQFNKLSKEYLNSANINYSNIII</sequence>
<feature type="domain" description="Adenosine deaminase" evidence="7">
    <location>
        <begin position="486"/>
        <end position="752"/>
    </location>
</feature>
<reference evidence="8 9" key="1">
    <citation type="submission" date="2023-11" db="EMBL/GenBank/DDBJ databases">
        <title>Dfirmibasis_genome.</title>
        <authorList>
            <person name="Edelbroek B."/>
            <person name="Kjellin J."/>
            <person name="Jerlstrom-Hultqvist J."/>
            <person name="Soderbom F."/>
        </authorList>
    </citation>
    <scope>NUCLEOTIDE SEQUENCE [LARGE SCALE GENOMIC DNA]</scope>
    <source>
        <strain evidence="8 9">TNS-C-14</strain>
    </source>
</reference>
<comment type="similarity">
    <text evidence="2">Belongs to the metallo-dependent hydrolases superfamily. Adenosine and AMP deaminases family.</text>
</comment>
<dbReference type="AlphaFoldDB" id="A0AAN7YWC5"/>
<keyword evidence="9" id="KW-1185">Reference proteome</keyword>
<dbReference type="GO" id="GO:0004000">
    <property type="term" value="F:adenosine deaminase activity"/>
    <property type="evidence" value="ECO:0007669"/>
    <property type="project" value="TreeGrafter"/>
</dbReference>
<dbReference type="InterPro" id="IPR006330">
    <property type="entry name" value="Ado/ade_deaminase"/>
</dbReference>
<dbReference type="GO" id="GO:0006154">
    <property type="term" value="P:adenosine catabolic process"/>
    <property type="evidence" value="ECO:0007669"/>
    <property type="project" value="TreeGrafter"/>
</dbReference>
<evidence type="ECO:0000256" key="4">
    <source>
        <dbReference type="ARBA" id="ARBA00022723"/>
    </source>
</evidence>
<dbReference type="PANTHER" id="PTHR11409">
    <property type="entry name" value="ADENOSINE DEAMINASE"/>
    <property type="match status" value="1"/>
</dbReference>
<evidence type="ECO:0000256" key="1">
    <source>
        <dbReference type="ARBA" id="ARBA00001947"/>
    </source>
</evidence>
<organism evidence="8 9">
    <name type="scientific">Dictyostelium firmibasis</name>
    <dbReference type="NCBI Taxonomy" id="79012"/>
    <lineage>
        <taxon>Eukaryota</taxon>
        <taxon>Amoebozoa</taxon>
        <taxon>Evosea</taxon>
        <taxon>Eumycetozoa</taxon>
        <taxon>Dictyostelia</taxon>
        <taxon>Dictyosteliales</taxon>
        <taxon>Dictyosteliaceae</taxon>
        <taxon>Dictyostelium</taxon>
    </lineage>
</organism>